<dbReference type="Gene3D" id="2.60.40.3310">
    <property type="match status" value="1"/>
</dbReference>
<comment type="similarity">
    <text evidence="2">Belongs to the fimbrial protein family.</text>
</comment>
<protein>
    <recommendedName>
        <fullName evidence="7">Fimbrial-type adhesion domain-containing protein</fullName>
    </recommendedName>
</protein>
<keyword evidence="3" id="KW-0732">Signal</keyword>
<evidence type="ECO:0000256" key="3">
    <source>
        <dbReference type="ARBA" id="ARBA00022729"/>
    </source>
</evidence>
<dbReference type="PANTHER" id="PTHR33420">
    <property type="entry name" value="FIMBRIAL SUBUNIT ELFA-RELATED"/>
    <property type="match status" value="1"/>
</dbReference>
<evidence type="ECO:0008006" key="7">
    <source>
        <dbReference type="Google" id="ProtNLM"/>
    </source>
</evidence>
<proteinExistence type="inferred from homology"/>
<dbReference type="PANTHER" id="PTHR33420:SF3">
    <property type="entry name" value="FIMBRIAL SUBUNIT ELFA"/>
    <property type="match status" value="1"/>
</dbReference>
<evidence type="ECO:0000256" key="4">
    <source>
        <dbReference type="ARBA" id="ARBA00023263"/>
    </source>
</evidence>
<dbReference type="EMBL" id="JXXV01000018">
    <property type="protein sequence ID" value="KJY82961.1"/>
    <property type="molecule type" value="Genomic_DNA"/>
</dbReference>
<comment type="subcellular location">
    <subcellularLocation>
        <location evidence="1">Fimbrium</location>
    </subcellularLocation>
</comment>
<keyword evidence="6" id="KW-1185">Reference proteome</keyword>
<sequence length="335" mass="35781">MPDSSYAGEDLSVGDTIYQSNIRNSEMSTLSCSDSVTIYYEYTVSQEPLGPAIYLNTSNWGTGPVYPTNVAGVGVAFVKSNQLFSSSDPKQTLLTMNSTRASVGVSLNFNVVLIKTGDIPSGSIVEASSFPTVNYRMVADTGYTGPPLDMFYVNFAGSVQFTTSTCYLPDTTIEMGEYQIGNIFTGPGDTTAWRNFNLQLQGCPVFSGYFGYGHSQTMIDSDTSTGTNVTETQLRISISPHYPLLDESLGGMGLMPSEGTATGLGLQLGYTAGDTNVTLSEPASIWTPGSVWSMTPPNDGSSVILIPLAARYYQVDPFVSPGQATTSLTVTINYL</sequence>
<dbReference type="Proteomes" id="UP000033673">
    <property type="component" value="Unassembled WGS sequence"/>
</dbReference>
<reference evidence="5 6" key="1">
    <citation type="journal article" date="2015" name="BMC Genomics">
        <title>Genome mining reveals unlocked bioactive potential of marine Gram-negative bacteria.</title>
        <authorList>
            <person name="Machado H."/>
            <person name="Sonnenschein E.C."/>
            <person name="Melchiorsen J."/>
            <person name="Gram L."/>
        </authorList>
    </citation>
    <scope>NUCLEOTIDE SEQUENCE [LARGE SCALE GENOMIC DNA]</scope>
    <source>
        <strain evidence="5 6">S2757</strain>
    </source>
</reference>
<comment type="caution">
    <text evidence="5">The sequence shown here is derived from an EMBL/GenBank/DDBJ whole genome shotgun (WGS) entry which is preliminary data.</text>
</comment>
<keyword evidence="4" id="KW-0281">Fimbrium</keyword>
<dbReference type="RefSeq" id="WP_045955989.1">
    <property type="nucleotide sequence ID" value="NZ_JXXV01000018.1"/>
</dbReference>
<evidence type="ECO:0000256" key="1">
    <source>
        <dbReference type="ARBA" id="ARBA00004561"/>
    </source>
</evidence>
<gene>
    <name evidence="5" type="ORF">TW81_12230</name>
</gene>
<dbReference type="InterPro" id="IPR008966">
    <property type="entry name" value="Adhesion_dom_sf"/>
</dbReference>
<dbReference type="GO" id="GO:0009289">
    <property type="term" value="C:pilus"/>
    <property type="evidence" value="ECO:0007669"/>
    <property type="project" value="UniProtKB-SubCell"/>
</dbReference>
<name>A0A0F4NLP1_9VIBR</name>
<dbReference type="PATRIC" id="fig|579748.3.peg.2527"/>
<dbReference type="InterPro" id="IPR036937">
    <property type="entry name" value="Adhesion_dom_fimbrial_sf"/>
</dbReference>
<organism evidence="5 6">
    <name type="scientific">Vibrio galatheae</name>
    <dbReference type="NCBI Taxonomy" id="579748"/>
    <lineage>
        <taxon>Bacteria</taxon>
        <taxon>Pseudomonadati</taxon>
        <taxon>Pseudomonadota</taxon>
        <taxon>Gammaproteobacteria</taxon>
        <taxon>Vibrionales</taxon>
        <taxon>Vibrionaceae</taxon>
        <taxon>Vibrio</taxon>
    </lineage>
</organism>
<dbReference type="AlphaFoldDB" id="A0A0F4NLP1"/>
<dbReference type="SUPFAM" id="SSF49401">
    <property type="entry name" value="Bacterial adhesins"/>
    <property type="match status" value="1"/>
</dbReference>
<dbReference type="STRING" id="579748.TW81_12230"/>
<dbReference type="InterPro" id="IPR050263">
    <property type="entry name" value="Bact_Fimbrial_Adh_Pro"/>
</dbReference>
<evidence type="ECO:0000313" key="5">
    <source>
        <dbReference type="EMBL" id="KJY82961.1"/>
    </source>
</evidence>
<dbReference type="GO" id="GO:0043709">
    <property type="term" value="P:cell adhesion involved in single-species biofilm formation"/>
    <property type="evidence" value="ECO:0007669"/>
    <property type="project" value="TreeGrafter"/>
</dbReference>
<evidence type="ECO:0000256" key="2">
    <source>
        <dbReference type="ARBA" id="ARBA00006671"/>
    </source>
</evidence>
<dbReference type="OrthoDB" id="6580839at2"/>
<evidence type="ECO:0000313" key="6">
    <source>
        <dbReference type="Proteomes" id="UP000033673"/>
    </source>
</evidence>
<accession>A0A0F4NLP1</accession>
<dbReference type="Gene3D" id="2.60.40.1090">
    <property type="entry name" value="Fimbrial-type adhesion domain"/>
    <property type="match status" value="1"/>
</dbReference>